<evidence type="ECO:0000256" key="5">
    <source>
        <dbReference type="SAM" id="Phobius"/>
    </source>
</evidence>
<protein>
    <submittedName>
        <fullName evidence="7">Polysaccharide biosynthesis protein GtrA</fullName>
    </submittedName>
</protein>
<reference evidence="7 8" key="1">
    <citation type="submission" date="2018-05" db="EMBL/GenBank/DDBJ databases">
        <title>Complete Genome Sequence of the Nonylphenol-Degrading Bacterium Sphingobium amiense DSM 16289T.</title>
        <authorList>
            <person name="Ootsuka M."/>
            <person name="Nishizawa T."/>
            <person name="Ohta H."/>
        </authorList>
    </citation>
    <scope>NUCLEOTIDE SEQUENCE [LARGE SCALE GENOMIC DNA]</scope>
    <source>
        <strain evidence="7 8">DSM 16289</strain>
    </source>
</reference>
<evidence type="ECO:0000313" key="7">
    <source>
        <dbReference type="EMBL" id="BBD99301.1"/>
    </source>
</evidence>
<gene>
    <name evidence="7" type="ORF">SAMIE_1028020</name>
</gene>
<dbReference type="GO" id="GO:0016020">
    <property type="term" value="C:membrane"/>
    <property type="evidence" value="ECO:0007669"/>
    <property type="project" value="UniProtKB-SubCell"/>
</dbReference>
<keyword evidence="3 5" id="KW-1133">Transmembrane helix</keyword>
<evidence type="ECO:0000313" key="8">
    <source>
        <dbReference type="Proteomes" id="UP000279959"/>
    </source>
</evidence>
<evidence type="ECO:0000256" key="4">
    <source>
        <dbReference type="ARBA" id="ARBA00023136"/>
    </source>
</evidence>
<feature type="domain" description="GtrA/DPMS transmembrane" evidence="6">
    <location>
        <begin position="16"/>
        <end position="129"/>
    </location>
</feature>
<dbReference type="EMBL" id="AP018664">
    <property type="protein sequence ID" value="BBD99301.1"/>
    <property type="molecule type" value="Genomic_DNA"/>
</dbReference>
<feature type="transmembrane region" description="Helical" evidence="5">
    <location>
        <begin position="106"/>
        <end position="123"/>
    </location>
</feature>
<feature type="transmembrane region" description="Helical" evidence="5">
    <location>
        <begin position="47"/>
        <end position="66"/>
    </location>
</feature>
<comment type="subcellular location">
    <subcellularLocation>
        <location evidence="1">Membrane</location>
        <topology evidence="1">Multi-pass membrane protein</topology>
    </subcellularLocation>
</comment>
<feature type="transmembrane region" description="Helical" evidence="5">
    <location>
        <begin position="78"/>
        <end position="100"/>
    </location>
</feature>
<evidence type="ECO:0000259" key="6">
    <source>
        <dbReference type="Pfam" id="PF04138"/>
    </source>
</evidence>
<dbReference type="InterPro" id="IPR007267">
    <property type="entry name" value="GtrA_DPMS_TM"/>
</dbReference>
<evidence type="ECO:0000256" key="3">
    <source>
        <dbReference type="ARBA" id="ARBA00022989"/>
    </source>
</evidence>
<evidence type="ECO:0000256" key="2">
    <source>
        <dbReference type="ARBA" id="ARBA00022692"/>
    </source>
</evidence>
<name>A0A494W506_9SPHN</name>
<sequence>MAKAMAILLPKMIFARYLMASVCALACDFLVFLGMSRAGVWPMGAAAMGYCAGLLLHWLLSVRFVFLRGGDASPAQCAGFALSALVGLAVTTLLVGGFTALGLPPATARALAVPVSFLAVYAIRRYGVFARA</sequence>
<organism evidence="7 8">
    <name type="scientific">Sphingobium amiense</name>
    <dbReference type="NCBI Taxonomy" id="135719"/>
    <lineage>
        <taxon>Bacteria</taxon>
        <taxon>Pseudomonadati</taxon>
        <taxon>Pseudomonadota</taxon>
        <taxon>Alphaproteobacteria</taxon>
        <taxon>Sphingomonadales</taxon>
        <taxon>Sphingomonadaceae</taxon>
        <taxon>Sphingobium</taxon>
    </lineage>
</organism>
<keyword evidence="4 5" id="KW-0472">Membrane</keyword>
<feature type="transmembrane region" description="Helical" evidence="5">
    <location>
        <begin position="12"/>
        <end position="35"/>
    </location>
</feature>
<proteinExistence type="predicted"/>
<dbReference type="Pfam" id="PF04138">
    <property type="entry name" value="GtrA_DPMS_TM"/>
    <property type="match status" value="1"/>
</dbReference>
<keyword evidence="2 5" id="KW-0812">Transmembrane</keyword>
<accession>A0A494W506</accession>
<dbReference type="KEGG" id="sami:SAMIE_1028020"/>
<dbReference type="GO" id="GO:0000271">
    <property type="term" value="P:polysaccharide biosynthetic process"/>
    <property type="evidence" value="ECO:0007669"/>
    <property type="project" value="InterPro"/>
</dbReference>
<dbReference type="AlphaFoldDB" id="A0A494W506"/>
<evidence type="ECO:0000256" key="1">
    <source>
        <dbReference type="ARBA" id="ARBA00004141"/>
    </source>
</evidence>
<dbReference type="Proteomes" id="UP000279959">
    <property type="component" value="Chromosome"/>
</dbReference>
<keyword evidence="8" id="KW-1185">Reference proteome</keyword>